<accession>A0A7S2K8J7</accession>
<feature type="region of interest" description="Disordered" evidence="1">
    <location>
        <begin position="72"/>
        <end position="100"/>
    </location>
</feature>
<evidence type="ECO:0000256" key="1">
    <source>
        <dbReference type="SAM" id="MobiDB-lite"/>
    </source>
</evidence>
<protein>
    <recommendedName>
        <fullName evidence="3">Fe2OG dioxygenase domain-containing protein</fullName>
    </recommendedName>
</protein>
<gene>
    <name evidence="2" type="ORF">SMAR0320_LOCUS18</name>
</gene>
<sequence>MLSDSDEYDGGEFYVAKRDGEKIIRTCCPLNGGDLVIFQAGSGVNFQGQKYFHGMKQVTRGDRVGVGLLQVRANNLHPEEKNPGKGTKKRKNGNSRENSF</sequence>
<dbReference type="Gene3D" id="2.60.120.620">
    <property type="entry name" value="q2cbj1_9rhob like domain"/>
    <property type="match status" value="1"/>
</dbReference>
<reference evidence="2" key="1">
    <citation type="submission" date="2021-01" db="EMBL/GenBank/DDBJ databases">
        <authorList>
            <person name="Corre E."/>
            <person name="Pelletier E."/>
            <person name="Niang G."/>
            <person name="Scheremetjew M."/>
            <person name="Finn R."/>
            <person name="Kale V."/>
            <person name="Holt S."/>
            <person name="Cochrane G."/>
            <person name="Meng A."/>
            <person name="Brown T."/>
            <person name="Cohen L."/>
        </authorList>
    </citation>
    <scope>NUCLEOTIDE SEQUENCE</scope>
    <source>
        <strain evidence="2">SM1012Den-03</strain>
    </source>
</reference>
<dbReference type="EMBL" id="HBGZ01000030">
    <property type="protein sequence ID" value="CAD9569441.1"/>
    <property type="molecule type" value="Transcribed_RNA"/>
</dbReference>
<organism evidence="2">
    <name type="scientific">Skeletonema marinoi</name>
    <dbReference type="NCBI Taxonomy" id="267567"/>
    <lineage>
        <taxon>Eukaryota</taxon>
        <taxon>Sar</taxon>
        <taxon>Stramenopiles</taxon>
        <taxon>Ochrophyta</taxon>
        <taxon>Bacillariophyta</taxon>
        <taxon>Coscinodiscophyceae</taxon>
        <taxon>Thalassiosirophycidae</taxon>
        <taxon>Thalassiosirales</taxon>
        <taxon>Skeletonemataceae</taxon>
        <taxon>Skeletonema</taxon>
        <taxon>Skeletonema marinoi-dohrnii complex</taxon>
    </lineage>
</organism>
<dbReference type="AlphaFoldDB" id="A0A7S2K8J7"/>
<evidence type="ECO:0000313" key="2">
    <source>
        <dbReference type="EMBL" id="CAD9569441.1"/>
    </source>
</evidence>
<proteinExistence type="predicted"/>
<evidence type="ECO:0008006" key="3">
    <source>
        <dbReference type="Google" id="ProtNLM"/>
    </source>
</evidence>
<name>A0A7S2K8J7_9STRA</name>